<proteinExistence type="predicted"/>
<dbReference type="Pfam" id="PF12982">
    <property type="entry name" value="DUF3866"/>
    <property type="match status" value="1"/>
</dbReference>
<evidence type="ECO:0000313" key="1">
    <source>
        <dbReference type="EMBL" id="SHE53487.1"/>
    </source>
</evidence>
<dbReference type="Proteomes" id="UP000184088">
    <property type="component" value="Unassembled WGS sequence"/>
</dbReference>
<dbReference type="STRING" id="1121256.SAMN02746089_00420"/>
<dbReference type="InterPro" id="IPR024479">
    <property type="entry name" value="DUF3866"/>
</dbReference>
<evidence type="ECO:0008006" key="3">
    <source>
        <dbReference type="Google" id="ProtNLM"/>
    </source>
</evidence>
<reference evidence="1 2" key="1">
    <citation type="submission" date="2016-11" db="EMBL/GenBank/DDBJ databases">
        <authorList>
            <person name="Jaros S."/>
            <person name="Januszkiewicz K."/>
            <person name="Wedrychowicz H."/>
        </authorList>
    </citation>
    <scope>NUCLEOTIDE SEQUENCE [LARGE SCALE GENOMIC DNA]</scope>
    <source>
        <strain evidence="1 2">DSM 17918</strain>
    </source>
</reference>
<evidence type="ECO:0000313" key="2">
    <source>
        <dbReference type="Proteomes" id="UP000184088"/>
    </source>
</evidence>
<protein>
    <recommendedName>
        <fullName evidence="3">DUF3866 domain-containing protein</fullName>
    </recommendedName>
</protein>
<dbReference type="AlphaFoldDB" id="A0A1M4UA50"/>
<dbReference type="OrthoDB" id="3401376at2"/>
<gene>
    <name evidence="1" type="ORF">SAMN02746089_00420</name>
</gene>
<accession>A0A1M4UA50</accession>
<name>A0A1M4UA50_9THEO</name>
<dbReference type="RefSeq" id="WP_073341440.1">
    <property type="nucleotide sequence ID" value="NZ_FQVH01000002.1"/>
</dbReference>
<keyword evidence="2" id="KW-1185">Reference proteome</keyword>
<dbReference type="EMBL" id="FQVH01000002">
    <property type="protein sequence ID" value="SHE53487.1"/>
    <property type="molecule type" value="Genomic_DNA"/>
</dbReference>
<organism evidence="1 2">
    <name type="scientific">Caldanaerobius fijiensis DSM 17918</name>
    <dbReference type="NCBI Taxonomy" id="1121256"/>
    <lineage>
        <taxon>Bacteria</taxon>
        <taxon>Bacillati</taxon>
        <taxon>Bacillota</taxon>
        <taxon>Clostridia</taxon>
        <taxon>Thermoanaerobacterales</taxon>
        <taxon>Thermoanaerobacteraceae</taxon>
        <taxon>Caldanaerobius</taxon>
    </lineage>
</organism>
<sequence>MIEIKLGKVLEVNMLDEAISILTVEIAGEKYKAINYNYLTGNIGCGDTVVLNTTAVSLGLGSGGYHFVITNYSRPERDIDNKGHIMKLRYTPMQLKVMAVEEQQSQYHDKFNKFTTLNGMPVIIGELHSMLAPSCIALKYLDRDIKISYIMTDGAALPISFSNVVRELKKDGILNATITVGNAFGGDFDAINVYTGLITSYAVSKADITLIMMGPGIAGTGTKYGFSGIEQGYIIDAVNTLGGIPYLIPRIQFGDKRLRHKGISHHTITVLSEIAKTSCTVVIPKMDKRKMDYVHSQIKESHIDEKHNVIYEDGSFLADANKYFNYNFSTMGRGYAEEPEFFNSCAATVLAAYKKYKTGGNLHV</sequence>